<dbReference type="SMART" id="SM00363">
    <property type="entry name" value="S4"/>
    <property type="match status" value="1"/>
</dbReference>
<dbReference type="InterPro" id="IPR022801">
    <property type="entry name" value="Ribosomal_uS4"/>
</dbReference>
<keyword evidence="2 7" id="KW-0699">rRNA-binding</keyword>
<keyword evidence="3 7" id="KW-0694">RNA-binding</keyword>
<evidence type="ECO:0000256" key="7">
    <source>
        <dbReference type="HAMAP-Rule" id="MF_01306"/>
    </source>
</evidence>
<dbReference type="HOGENOM" id="CLU_092403_0_1_14"/>
<dbReference type="NCBIfam" id="TIGR01017">
    <property type="entry name" value="rpsD_bact"/>
    <property type="match status" value="1"/>
</dbReference>
<dbReference type="GO" id="GO:0042274">
    <property type="term" value="P:ribosomal small subunit biogenesis"/>
    <property type="evidence" value="ECO:0007669"/>
    <property type="project" value="TreeGrafter"/>
</dbReference>
<keyword evidence="4 7" id="KW-0689">Ribosomal protein</keyword>
<evidence type="ECO:0000259" key="10">
    <source>
        <dbReference type="SMART" id="SM01390"/>
    </source>
</evidence>
<feature type="region of interest" description="Disordered" evidence="8">
    <location>
        <begin position="28"/>
        <end position="49"/>
    </location>
</feature>
<dbReference type="PANTHER" id="PTHR11831">
    <property type="entry name" value="30S 40S RIBOSOMAL PROTEIN"/>
    <property type="match status" value="1"/>
</dbReference>
<dbReference type="OrthoDB" id="9803672at2"/>
<dbReference type="KEGG" id="mhb:MHM_01810"/>
<dbReference type="InterPro" id="IPR002942">
    <property type="entry name" value="S4_RNA-bd"/>
</dbReference>
<dbReference type="GO" id="GO:0015935">
    <property type="term" value="C:small ribosomal subunit"/>
    <property type="evidence" value="ECO:0007669"/>
    <property type="project" value="InterPro"/>
</dbReference>
<dbReference type="GO" id="GO:0006412">
    <property type="term" value="P:translation"/>
    <property type="evidence" value="ECO:0007669"/>
    <property type="project" value="UniProtKB-UniRule"/>
</dbReference>
<comment type="function">
    <text evidence="7">With S5 and S12 plays an important role in translational accuracy.</text>
</comment>
<proteinExistence type="inferred from homology"/>
<dbReference type="Gene3D" id="3.10.290.10">
    <property type="entry name" value="RNA-binding S4 domain"/>
    <property type="match status" value="1"/>
</dbReference>
<dbReference type="SMART" id="SM01390">
    <property type="entry name" value="Ribosomal_S4"/>
    <property type="match status" value="1"/>
</dbReference>
<dbReference type="EMBL" id="HE613254">
    <property type="protein sequence ID" value="CCE66699.1"/>
    <property type="molecule type" value="Genomic_DNA"/>
</dbReference>
<evidence type="ECO:0000256" key="3">
    <source>
        <dbReference type="ARBA" id="ARBA00022884"/>
    </source>
</evidence>
<dbReference type="CDD" id="cd00165">
    <property type="entry name" value="S4"/>
    <property type="match status" value="1"/>
</dbReference>
<feature type="domain" description="RNA-binding S4" evidence="9">
    <location>
        <begin position="95"/>
        <end position="158"/>
    </location>
</feature>
<dbReference type="InterPro" id="IPR005709">
    <property type="entry name" value="Ribosomal_uS4_bac-type"/>
</dbReference>
<dbReference type="AlphaFoldDB" id="G8C301"/>
<evidence type="ECO:0000256" key="5">
    <source>
        <dbReference type="ARBA" id="ARBA00023274"/>
    </source>
</evidence>
<reference evidence="11" key="2">
    <citation type="submission" date="2011-11" db="EMBL/GenBank/DDBJ databases">
        <authorList>
            <person name="Barker E."/>
        </authorList>
    </citation>
    <scope>NUCLEOTIDE SEQUENCE</scope>
    <source>
        <strain evidence="11">Birmingham 1</strain>
    </source>
</reference>
<evidence type="ECO:0000259" key="9">
    <source>
        <dbReference type="SMART" id="SM00363"/>
    </source>
</evidence>
<comment type="function">
    <text evidence="7">One of the primary rRNA binding proteins, it binds directly to 16S rRNA where it nucleates assembly of the body of the 30S subunit.</text>
</comment>
<evidence type="ECO:0000256" key="1">
    <source>
        <dbReference type="ARBA" id="ARBA00007465"/>
    </source>
</evidence>
<dbReference type="SUPFAM" id="SSF55174">
    <property type="entry name" value="Alpha-L RNA-binding motif"/>
    <property type="match status" value="1"/>
</dbReference>
<dbReference type="Gene3D" id="1.10.1050.10">
    <property type="entry name" value="Ribosomal Protein S4 Delta 41, Chain A, domain 1"/>
    <property type="match status" value="1"/>
</dbReference>
<organism evidence="11">
    <name type="scientific">Candidatus Mycoplasma haematominutum 'Birmingham 1'</name>
    <dbReference type="NCBI Taxonomy" id="1116213"/>
    <lineage>
        <taxon>Bacteria</taxon>
        <taxon>Bacillati</taxon>
        <taxon>Mycoplasmatota</taxon>
        <taxon>Mollicutes</taxon>
        <taxon>Mycoplasmataceae</taxon>
        <taxon>Mycoplasma</taxon>
    </lineage>
</organism>
<dbReference type="PROSITE" id="PS50889">
    <property type="entry name" value="S4"/>
    <property type="match status" value="1"/>
</dbReference>
<dbReference type="Pfam" id="PF00163">
    <property type="entry name" value="Ribosomal_S4"/>
    <property type="match status" value="1"/>
</dbReference>
<dbReference type="GO" id="GO:0003735">
    <property type="term" value="F:structural constituent of ribosome"/>
    <property type="evidence" value="ECO:0007669"/>
    <property type="project" value="InterPro"/>
</dbReference>
<evidence type="ECO:0000256" key="8">
    <source>
        <dbReference type="SAM" id="MobiDB-lite"/>
    </source>
</evidence>
<feature type="domain" description="Small ribosomal subunit protein uS4 N-terminal" evidence="10">
    <location>
        <begin position="3"/>
        <end position="94"/>
    </location>
</feature>
<dbReference type="NCBIfam" id="NF003717">
    <property type="entry name" value="PRK05327.1"/>
    <property type="match status" value="1"/>
</dbReference>
<protein>
    <recommendedName>
        <fullName evidence="6 7">Small ribosomal subunit protein uS4</fullName>
    </recommendedName>
</protein>
<dbReference type="Pfam" id="PF01479">
    <property type="entry name" value="S4"/>
    <property type="match status" value="1"/>
</dbReference>
<evidence type="ECO:0000256" key="6">
    <source>
        <dbReference type="ARBA" id="ARBA00035254"/>
    </source>
</evidence>
<evidence type="ECO:0000256" key="2">
    <source>
        <dbReference type="ARBA" id="ARBA00022730"/>
    </source>
</evidence>
<evidence type="ECO:0000256" key="4">
    <source>
        <dbReference type="ARBA" id="ARBA00022980"/>
    </source>
</evidence>
<dbReference type="PANTHER" id="PTHR11831:SF4">
    <property type="entry name" value="SMALL RIBOSOMAL SUBUNIT PROTEIN US4M"/>
    <property type="match status" value="1"/>
</dbReference>
<dbReference type="GO" id="GO:0019843">
    <property type="term" value="F:rRNA binding"/>
    <property type="evidence" value="ECO:0007669"/>
    <property type="project" value="UniProtKB-UniRule"/>
</dbReference>
<name>G8C301_9MOLU</name>
<comment type="subunit">
    <text evidence="7">Part of the 30S ribosomal subunit. Contacts protein S5. The interaction surface between S4 and S5 is involved in control of translational fidelity.</text>
</comment>
<dbReference type="PATRIC" id="fig|1116213.3.peg.192"/>
<dbReference type="FunFam" id="3.10.290.10:FF:000001">
    <property type="entry name" value="30S ribosomal protein S4"/>
    <property type="match status" value="1"/>
</dbReference>
<evidence type="ECO:0000313" key="11">
    <source>
        <dbReference type="EMBL" id="CCE66699.1"/>
    </source>
</evidence>
<gene>
    <name evidence="7 11" type="primary">rpsD</name>
    <name evidence="11" type="ORF">MHM_01810</name>
</gene>
<comment type="similarity">
    <text evidence="1 7">Belongs to the universal ribosomal protein uS4 family.</text>
</comment>
<dbReference type="InterPro" id="IPR001912">
    <property type="entry name" value="Ribosomal_uS4_N"/>
</dbReference>
<reference evidence="11" key="1">
    <citation type="submission" date="2011-11" db="EMBL/GenBank/DDBJ databases">
        <title>Complete genome sequence of Candidatus Mycoplasma haemominutum.</title>
        <authorList>
            <person name="Barker E.N."/>
            <person name="Darby A.C."/>
            <person name="Helps C.R."/>
            <person name="Peters I.R."/>
            <person name="Hughes M.A."/>
            <person name="Radford A.D."/>
            <person name="Novacco M."/>
            <person name="Boretti F."/>
            <person name="Hofmann-Lehmann R."/>
            <person name="Tasker S."/>
        </authorList>
    </citation>
    <scope>NUCLEOTIDE SEQUENCE</scope>
    <source>
        <strain evidence="11">Birmingham 1</strain>
    </source>
</reference>
<dbReference type="HAMAP" id="MF_01306_B">
    <property type="entry name" value="Ribosomal_uS4_B"/>
    <property type="match status" value="1"/>
</dbReference>
<dbReference type="RefSeq" id="WP_015511564.1">
    <property type="nucleotide sequence ID" value="NC_021007.1"/>
</dbReference>
<sequence>MGRYLGPLYKKSRQFGFSFYEDEREFSKGKQRSYPPGQHGPTKFKKHSLHGEQLREKQKMAILYGLRENQMRRFFAIAQKMKGSLSMNFLLLLESKLDNLVFRAGMANTRRAARQLVSHGHVLLNGKKVDIPSYIVAPSSSIEIKPKSQHLPIVNYYPEFIAPDFLQMEGKYKAIYIRYPQRSEINLDLNEATVTEWYTRYS</sequence>
<keyword evidence="5 7" id="KW-0687">Ribonucleoprotein</keyword>
<accession>G8C301</accession>
<dbReference type="InterPro" id="IPR036986">
    <property type="entry name" value="S4_RNA-bd_sf"/>
</dbReference>